<dbReference type="Proteomes" id="UP000838412">
    <property type="component" value="Chromosome 14"/>
</dbReference>
<dbReference type="AlphaFoldDB" id="A0A8K0EAR9"/>
<proteinExistence type="predicted"/>
<protein>
    <submittedName>
        <fullName evidence="1">Hypp7305 protein</fullName>
    </submittedName>
</protein>
<evidence type="ECO:0000313" key="2">
    <source>
        <dbReference type="Proteomes" id="UP000838412"/>
    </source>
</evidence>
<accession>A0A8K0EAR9</accession>
<evidence type="ECO:0000313" key="1">
    <source>
        <dbReference type="EMBL" id="CAH1244428.1"/>
    </source>
</evidence>
<reference evidence="1" key="1">
    <citation type="submission" date="2022-01" db="EMBL/GenBank/DDBJ databases">
        <authorList>
            <person name="Braso-Vives M."/>
        </authorList>
    </citation>
    <scope>NUCLEOTIDE SEQUENCE</scope>
</reference>
<dbReference type="EMBL" id="OV696699">
    <property type="protein sequence ID" value="CAH1244428.1"/>
    <property type="molecule type" value="Genomic_DNA"/>
</dbReference>
<gene>
    <name evidence="1" type="primary">Hypp7305</name>
    <name evidence="1" type="ORF">BLAG_LOCUS7067</name>
</gene>
<keyword evidence="2" id="KW-1185">Reference proteome</keyword>
<organism evidence="1 2">
    <name type="scientific">Branchiostoma lanceolatum</name>
    <name type="common">Common lancelet</name>
    <name type="synonym">Amphioxus lanceolatum</name>
    <dbReference type="NCBI Taxonomy" id="7740"/>
    <lineage>
        <taxon>Eukaryota</taxon>
        <taxon>Metazoa</taxon>
        <taxon>Chordata</taxon>
        <taxon>Cephalochordata</taxon>
        <taxon>Leptocardii</taxon>
        <taxon>Amphioxiformes</taxon>
        <taxon>Branchiostomatidae</taxon>
        <taxon>Branchiostoma</taxon>
    </lineage>
</organism>
<sequence>MSLFGLRVQKAVLVLPDRRVTWARSVPVATPVLSDKKVTAATLVHPSGDRRVTLAPLVPRDRRVIVVNLSGDRRVTWVQSAPGVTVACLAHRDRRVIAVSPVLLHRHTSVDVKLDL</sequence>
<name>A0A8K0EAR9_BRALA</name>